<protein>
    <submittedName>
        <fullName evidence="1">Uncharacterized protein</fullName>
    </submittedName>
</protein>
<evidence type="ECO:0000313" key="1">
    <source>
        <dbReference type="EMBL" id="KAK9241022.1"/>
    </source>
</evidence>
<sequence length="591" mass="65891">MDNLTVGSPLAEAIQASIGHRLQNEGFAEDETPFISEFITVMMCNNKGPEQIHNELGELLGPDRFSNDFTTWLFQELKRLSDPESQTEDQNNFAPSQADSNMNSNAHIGDNLSQDQSEMQIDQEVKIPTGPSNDRQSRNRLFNNMKNAMQQRADGQLRRPRGQYSIGKQNNMSHRFGHFQQSNGHGRQNGFSYRGRGMNTGFGDITGFISNNVNNGYRHNNGYGQHVNANERGDEVHVELTPRNRCRHWPYHMAPCKFPHPLQICERYPNCPNERGTCAKIHVDEDMSADDATKYVASGGFYQFTPLFEMGTEWSRNHMNDIMMKTMQQHQYAMQNLNAFQNGGNSMQSAFSQYTVPTSAVPRQLQNINQAKGSSNTSNSWTKPSSSQHNANEQTPLCKFGLKCTNAECAFAHPTPANGSALILRNERCADGIACTDENCDKSHPSPASMRAAEEVTMTNAPASGTASEESGRSLEACRFYPYCTNPHCKFRHPKSAVLCRNGAQCTRLDCIFTHPLSIPCRFDRSCTNPDCLYAHPNGKGEKIANKVWIAPGLASKNEDEHVSERKFAVDDDSVAEHLVAAQSNTLAASQ</sequence>
<gene>
    <name evidence="1" type="ORF">V1525DRAFT_416114</name>
</gene>
<name>A0ACC3TAR8_LIPKO</name>
<comment type="caution">
    <text evidence="1">The sequence shown here is derived from an EMBL/GenBank/DDBJ whole genome shotgun (WGS) entry which is preliminary data.</text>
</comment>
<dbReference type="EMBL" id="MU971336">
    <property type="protein sequence ID" value="KAK9241022.1"/>
    <property type="molecule type" value="Genomic_DNA"/>
</dbReference>
<proteinExistence type="predicted"/>
<dbReference type="Proteomes" id="UP001433508">
    <property type="component" value="Unassembled WGS sequence"/>
</dbReference>
<keyword evidence="2" id="KW-1185">Reference proteome</keyword>
<organism evidence="1 2">
    <name type="scientific">Lipomyces kononenkoae</name>
    <name type="common">Yeast</name>
    <dbReference type="NCBI Taxonomy" id="34357"/>
    <lineage>
        <taxon>Eukaryota</taxon>
        <taxon>Fungi</taxon>
        <taxon>Dikarya</taxon>
        <taxon>Ascomycota</taxon>
        <taxon>Saccharomycotina</taxon>
        <taxon>Lipomycetes</taxon>
        <taxon>Lipomycetales</taxon>
        <taxon>Lipomycetaceae</taxon>
        <taxon>Lipomyces</taxon>
    </lineage>
</organism>
<evidence type="ECO:0000313" key="2">
    <source>
        <dbReference type="Proteomes" id="UP001433508"/>
    </source>
</evidence>
<reference evidence="2" key="1">
    <citation type="journal article" date="2024" name="Front. Bioeng. Biotechnol.">
        <title>Genome-scale model development and genomic sequencing of the oleaginous clade Lipomyces.</title>
        <authorList>
            <person name="Czajka J.J."/>
            <person name="Han Y."/>
            <person name="Kim J."/>
            <person name="Mondo S.J."/>
            <person name="Hofstad B.A."/>
            <person name="Robles A."/>
            <person name="Haridas S."/>
            <person name="Riley R."/>
            <person name="LaButti K."/>
            <person name="Pangilinan J."/>
            <person name="Andreopoulos W."/>
            <person name="Lipzen A."/>
            <person name="Yan J."/>
            <person name="Wang M."/>
            <person name="Ng V."/>
            <person name="Grigoriev I.V."/>
            <person name="Spatafora J.W."/>
            <person name="Magnuson J.K."/>
            <person name="Baker S.E."/>
            <person name="Pomraning K.R."/>
        </authorList>
    </citation>
    <scope>NUCLEOTIDE SEQUENCE [LARGE SCALE GENOMIC DNA]</scope>
    <source>
        <strain evidence="2">CBS 7786</strain>
    </source>
</reference>
<accession>A0ACC3TAR8</accession>